<protein>
    <submittedName>
        <fullName evidence="1">Uncharacterized protein</fullName>
    </submittedName>
</protein>
<dbReference type="AlphaFoldDB" id="C9LIZ6"/>
<dbReference type="Proteomes" id="UP000003460">
    <property type="component" value="Unassembled WGS sequence"/>
</dbReference>
<evidence type="ECO:0000313" key="1">
    <source>
        <dbReference type="EMBL" id="EEX70963.1"/>
    </source>
</evidence>
<comment type="caution">
    <text evidence="1">The sequence shown here is derived from an EMBL/GenBank/DDBJ whole genome shotgun (WGS) entry which is preliminary data.</text>
</comment>
<keyword evidence="2" id="KW-1185">Reference proteome</keyword>
<name>C9LIZ6_9BACT</name>
<sequence>MTSLFAKFSKACRVLFLTHPRLRAADAFFLFLRQKAQKKSDFKRKSDFV</sequence>
<proteinExistence type="predicted"/>
<evidence type="ECO:0000313" key="2">
    <source>
        <dbReference type="Proteomes" id="UP000003460"/>
    </source>
</evidence>
<gene>
    <name evidence="1" type="ORF">GCWU000325_02207</name>
</gene>
<reference evidence="1" key="1">
    <citation type="submission" date="2009-09" db="EMBL/GenBank/DDBJ databases">
        <authorList>
            <person name="Weinstock G."/>
            <person name="Sodergren E."/>
            <person name="Clifton S."/>
            <person name="Fulton L."/>
            <person name="Fulton B."/>
            <person name="Courtney L."/>
            <person name="Fronick C."/>
            <person name="Harrison M."/>
            <person name="Strong C."/>
            <person name="Farmer C."/>
            <person name="Delahaunty K."/>
            <person name="Markovic C."/>
            <person name="Hall O."/>
            <person name="Minx P."/>
            <person name="Tomlinson C."/>
            <person name="Mitreva M."/>
            <person name="Nelson J."/>
            <person name="Hou S."/>
            <person name="Wollam A."/>
            <person name="Pepin K.H."/>
            <person name="Johnson M."/>
            <person name="Bhonagiri V."/>
            <person name="Nash W.E."/>
            <person name="Warren W."/>
            <person name="Chinwalla A."/>
            <person name="Mardis E.R."/>
            <person name="Wilson R.K."/>
        </authorList>
    </citation>
    <scope>NUCLEOTIDE SEQUENCE [LARGE SCALE GENOMIC DNA]</scope>
    <source>
        <strain evidence="1">ATCC 51259</strain>
    </source>
</reference>
<organism evidence="1 2">
    <name type="scientific">Alloprevotella tannerae ATCC 51259</name>
    <dbReference type="NCBI Taxonomy" id="626522"/>
    <lineage>
        <taxon>Bacteria</taxon>
        <taxon>Pseudomonadati</taxon>
        <taxon>Bacteroidota</taxon>
        <taxon>Bacteroidia</taxon>
        <taxon>Bacteroidales</taxon>
        <taxon>Prevotellaceae</taxon>
        <taxon>Alloprevotella</taxon>
    </lineage>
</organism>
<dbReference type="HOGENOM" id="CLU_3139305_0_0_10"/>
<dbReference type="EMBL" id="ACIJ02000023">
    <property type="protein sequence ID" value="EEX70963.1"/>
    <property type="molecule type" value="Genomic_DNA"/>
</dbReference>
<accession>C9LIZ6</accession>